<name>A0A6C7E003_ILUCY</name>
<gene>
    <name evidence="4" type="ORF">YM304_03830</name>
</gene>
<evidence type="ECO:0000313" key="5">
    <source>
        <dbReference type="Proteomes" id="UP000011863"/>
    </source>
</evidence>
<feature type="domain" description="Fido" evidence="3">
    <location>
        <begin position="142"/>
        <end position="204"/>
    </location>
</feature>
<dbReference type="OrthoDB" id="9813719at2"/>
<dbReference type="Proteomes" id="UP000011863">
    <property type="component" value="Chromosome"/>
</dbReference>
<dbReference type="AlphaFoldDB" id="A0A6C7E003"/>
<dbReference type="SUPFAM" id="SSF140931">
    <property type="entry name" value="Fic-like"/>
    <property type="match status" value="1"/>
</dbReference>
<protein>
    <recommendedName>
        <fullName evidence="3">Fido domain-containing protein</fullName>
    </recommendedName>
</protein>
<dbReference type="PANTHER" id="PTHR13504">
    <property type="entry name" value="FIDO DOMAIN-CONTAINING PROTEIN DDB_G0283145"/>
    <property type="match status" value="1"/>
</dbReference>
<evidence type="ECO:0000313" key="4">
    <source>
        <dbReference type="EMBL" id="BAN00697.1"/>
    </source>
</evidence>
<keyword evidence="2" id="KW-0067">ATP-binding</keyword>
<dbReference type="KEGG" id="aym:YM304_03830"/>
<reference evidence="4 5" key="1">
    <citation type="journal article" date="2013" name="Int. J. Syst. Evol. Microbiol.">
        <title>Ilumatobacter nonamiense sp. nov. and Ilumatobacter coccineum sp. nov., isolated from seashore sand.</title>
        <authorList>
            <person name="Matsumoto A."/>
            <person name="Kasai H."/>
            <person name="Matsuo Y."/>
            <person name="Shizuri Y."/>
            <person name="Ichikawa N."/>
            <person name="Fujita N."/>
            <person name="Omura S."/>
            <person name="Takahashi Y."/>
        </authorList>
    </citation>
    <scope>NUCLEOTIDE SEQUENCE [LARGE SCALE GENOMIC DNA]</scope>
    <source>
        <strain evidence="5">NBRC 103263 / KCTC 29153 / YM16-304</strain>
    </source>
</reference>
<evidence type="ECO:0000259" key="3">
    <source>
        <dbReference type="Pfam" id="PF02661"/>
    </source>
</evidence>
<dbReference type="Pfam" id="PF02661">
    <property type="entry name" value="Fic"/>
    <property type="match status" value="1"/>
</dbReference>
<dbReference type="Gene3D" id="1.10.3290.10">
    <property type="entry name" value="Fido-like domain"/>
    <property type="match status" value="1"/>
</dbReference>
<organism evidence="4 5">
    <name type="scientific">Ilumatobacter coccineus (strain NBRC 103263 / KCTC 29153 / YM16-304)</name>
    <dbReference type="NCBI Taxonomy" id="1313172"/>
    <lineage>
        <taxon>Bacteria</taxon>
        <taxon>Bacillati</taxon>
        <taxon>Actinomycetota</taxon>
        <taxon>Acidimicrobiia</taxon>
        <taxon>Acidimicrobiales</taxon>
        <taxon>Ilumatobacteraceae</taxon>
        <taxon>Ilumatobacter</taxon>
    </lineage>
</organism>
<keyword evidence="5" id="KW-1185">Reference proteome</keyword>
<feature type="active site" evidence="1">
    <location>
        <position position="187"/>
    </location>
</feature>
<feature type="binding site" evidence="2">
    <location>
        <begin position="191"/>
        <end position="198"/>
    </location>
    <ligand>
        <name>ATP</name>
        <dbReference type="ChEBI" id="CHEBI:30616"/>
    </ligand>
</feature>
<dbReference type="EMBL" id="AP012057">
    <property type="protein sequence ID" value="BAN00697.1"/>
    <property type="molecule type" value="Genomic_DNA"/>
</dbReference>
<dbReference type="PANTHER" id="PTHR13504:SF39">
    <property type="entry name" value="CELL FILAMENTATION PROTEIN"/>
    <property type="match status" value="1"/>
</dbReference>
<sequence length="355" mass="38960">MSVVPLVPPTDDGLLEQHRGVRVEARDALGALPDAASAVYRWWSRRRLVESIGNLFLDDRPLLIPPHRRHLHDKFTGRLDGCLTALRHVDARVEMHRRGHVTSVLGTDTPYVLHALAESRNPGGSETNPGLPRLVEAGFDPTQSAFLPPPAHECEALVSALVDVANVDEVPAIVRAGWACATLLAVHPFVDGNGRTARLVFQLLASSDEELGFDWGTVEQWAMRRVPYVRALKASQAPSLPGYDGRRVDTSPFIEFAVRTSIDGAEVGVQRMAWFATAWDLLAGEVDADSDDGLAVIVELTVGSAWSASLAEIEEVVGLPHATIAVNRLVRDGRLIWDRRRLLRLSPDHPLRALR</sequence>
<proteinExistence type="predicted"/>
<keyword evidence="2" id="KW-0547">Nucleotide-binding</keyword>
<dbReference type="InterPro" id="IPR040198">
    <property type="entry name" value="Fido_containing"/>
</dbReference>
<accession>A0A6C7E003</accession>
<dbReference type="GO" id="GO:0005524">
    <property type="term" value="F:ATP binding"/>
    <property type="evidence" value="ECO:0007669"/>
    <property type="project" value="UniProtKB-KW"/>
</dbReference>
<dbReference type="InterPro" id="IPR003812">
    <property type="entry name" value="Fido"/>
</dbReference>
<evidence type="ECO:0000256" key="1">
    <source>
        <dbReference type="PIRSR" id="PIRSR640198-1"/>
    </source>
</evidence>
<evidence type="ECO:0000256" key="2">
    <source>
        <dbReference type="PIRSR" id="PIRSR640198-2"/>
    </source>
</evidence>
<dbReference type="InterPro" id="IPR036597">
    <property type="entry name" value="Fido-like_dom_sf"/>
</dbReference>